<dbReference type="AlphaFoldDB" id="A0A9P5X897"/>
<keyword evidence="8 10" id="KW-0503">Monooxygenase</keyword>
<comment type="caution">
    <text evidence="11">The sequence shown here is derived from an EMBL/GenBank/DDBJ whole genome shotgun (WGS) entry which is preliminary data.</text>
</comment>
<comment type="similarity">
    <text evidence="3 10">Belongs to the cytochrome P450 family.</text>
</comment>
<dbReference type="GO" id="GO:0004497">
    <property type="term" value="F:monooxygenase activity"/>
    <property type="evidence" value="ECO:0007669"/>
    <property type="project" value="UniProtKB-KW"/>
</dbReference>
<dbReference type="InterPro" id="IPR050364">
    <property type="entry name" value="Cytochrome_P450_fung"/>
</dbReference>
<evidence type="ECO:0000256" key="8">
    <source>
        <dbReference type="ARBA" id="ARBA00023033"/>
    </source>
</evidence>
<evidence type="ECO:0000256" key="5">
    <source>
        <dbReference type="ARBA" id="ARBA00022723"/>
    </source>
</evidence>
<reference evidence="11" key="1">
    <citation type="submission" date="2020-11" db="EMBL/GenBank/DDBJ databases">
        <authorList>
            <consortium name="DOE Joint Genome Institute"/>
            <person name="Ahrendt S."/>
            <person name="Riley R."/>
            <person name="Andreopoulos W."/>
            <person name="Labutti K."/>
            <person name="Pangilinan J."/>
            <person name="Ruiz-Duenas F.J."/>
            <person name="Barrasa J.M."/>
            <person name="Sanchez-Garcia M."/>
            <person name="Camarero S."/>
            <person name="Miyauchi S."/>
            <person name="Serrano A."/>
            <person name="Linde D."/>
            <person name="Babiker R."/>
            <person name="Drula E."/>
            <person name="Ayuso-Fernandez I."/>
            <person name="Pacheco R."/>
            <person name="Padilla G."/>
            <person name="Ferreira P."/>
            <person name="Barriuso J."/>
            <person name="Kellner H."/>
            <person name="Castanera R."/>
            <person name="Alfaro M."/>
            <person name="Ramirez L."/>
            <person name="Pisabarro A.G."/>
            <person name="Kuo A."/>
            <person name="Tritt A."/>
            <person name="Lipzen A."/>
            <person name="He G."/>
            <person name="Yan M."/>
            <person name="Ng V."/>
            <person name="Cullen D."/>
            <person name="Martin F."/>
            <person name="Rosso M.-N."/>
            <person name="Henrissat B."/>
            <person name="Hibbett D."/>
            <person name="Martinez A.T."/>
            <person name="Grigoriev I.V."/>
        </authorList>
    </citation>
    <scope>NUCLEOTIDE SEQUENCE</scope>
    <source>
        <strain evidence="11">MF-IS2</strain>
    </source>
</reference>
<evidence type="ECO:0000256" key="6">
    <source>
        <dbReference type="ARBA" id="ARBA00023002"/>
    </source>
</evidence>
<evidence type="ECO:0000256" key="9">
    <source>
        <dbReference type="PIRSR" id="PIRSR602401-1"/>
    </source>
</evidence>
<dbReference type="EMBL" id="MU151336">
    <property type="protein sequence ID" value="KAF9444950.1"/>
    <property type="molecule type" value="Genomic_DNA"/>
</dbReference>
<dbReference type="Proteomes" id="UP000807342">
    <property type="component" value="Unassembled WGS sequence"/>
</dbReference>
<dbReference type="InterPro" id="IPR002401">
    <property type="entry name" value="Cyt_P450_E_grp-I"/>
</dbReference>
<gene>
    <name evidence="11" type="ORF">P691DRAFT_298879</name>
</gene>
<feature type="binding site" description="axial binding residue" evidence="9">
    <location>
        <position position="438"/>
    </location>
    <ligand>
        <name>heme</name>
        <dbReference type="ChEBI" id="CHEBI:30413"/>
    </ligand>
    <ligandPart>
        <name>Fe</name>
        <dbReference type="ChEBI" id="CHEBI:18248"/>
    </ligandPart>
</feature>
<sequence length="526" mass="59656">MASLTDIPPLARYAVLLVLAAGFASRYFTSSRSRLPPGPRPLPFIGNILQIRAEHPEEGFAEWGAKYGDVVRLRMFSQTMIILNSLEAARDLLDKRSSIYSDRPRFVLFSELMGWKHATTHLRYGHRFRKHRRWINNVFNAHAIPQFRPLQTKETLVLLTGMIQEPENFVKHFKRYAAATILKVTYNRNVQSIDDLLVRIADKAATLTVESGSPAATLVDFFPLMRFIPTWLPFAGFKRKALETRSAVDAMFRVPFDLVKEDMKSGKAGASYVSTLIEKFTTPDGQLSVEDECDIQGTAGTLYAAAEDTTVSLLHTFVMAMVLYPQVYKKLQAEMDSVTGTQRLPNFDDRPSLPYLECVLKEILRWNVPVPLGMPHRLMEDDIYRNFYIPAGSSVLVNIHSILQDCEKPNEFIPERYMENPDLPDPHTVIFGFGRRICPGRHFSEESLWSISAHMIATMDISKAKDENGADITPPLEFTTGFVSHPKPFNCIIRSRSDQVMTIIQEAQANTGEYVFPIDSDGRIKQ</sequence>
<evidence type="ECO:0000313" key="11">
    <source>
        <dbReference type="EMBL" id="KAF9444950.1"/>
    </source>
</evidence>
<comment type="pathway">
    <text evidence="2">Secondary metabolite biosynthesis.</text>
</comment>
<keyword evidence="6 10" id="KW-0560">Oxidoreductase</keyword>
<proteinExistence type="inferred from homology"/>
<dbReference type="OrthoDB" id="2789670at2759"/>
<dbReference type="PANTHER" id="PTHR46300">
    <property type="entry name" value="P450, PUTATIVE (EUROFUNG)-RELATED-RELATED"/>
    <property type="match status" value="1"/>
</dbReference>
<name>A0A9P5X897_9AGAR</name>
<evidence type="ECO:0000256" key="10">
    <source>
        <dbReference type="RuleBase" id="RU000461"/>
    </source>
</evidence>
<dbReference type="Pfam" id="PF00067">
    <property type="entry name" value="p450"/>
    <property type="match status" value="1"/>
</dbReference>
<keyword evidence="5 9" id="KW-0479">Metal-binding</keyword>
<dbReference type="Gene3D" id="1.10.630.10">
    <property type="entry name" value="Cytochrome P450"/>
    <property type="match status" value="1"/>
</dbReference>
<protein>
    <submittedName>
        <fullName evidence="11">Cytochrome P450</fullName>
    </submittedName>
</protein>
<dbReference type="CDD" id="cd11065">
    <property type="entry name" value="CYP64-like"/>
    <property type="match status" value="1"/>
</dbReference>
<comment type="cofactor">
    <cofactor evidence="1 9">
        <name>heme</name>
        <dbReference type="ChEBI" id="CHEBI:30413"/>
    </cofactor>
</comment>
<dbReference type="PANTHER" id="PTHR46300:SF7">
    <property type="entry name" value="P450, PUTATIVE (EUROFUNG)-RELATED"/>
    <property type="match status" value="1"/>
</dbReference>
<dbReference type="GO" id="GO:0005506">
    <property type="term" value="F:iron ion binding"/>
    <property type="evidence" value="ECO:0007669"/>
    <property type="project" value="InterPro"/>
</dbReference>
<dbReference type="InterPro" id="IPR017972">
    <property type="entry name" value="Cyt_P450_CS"/>
</dbReference>
<dbReference type="GO" id="GO:0020037">
    <property type="term" value="F:heme binding"/>
    <property type="evidence" value="ECO:0007669"/>
    <property type="project" value="InterPro"/>
</dbReference>
<evidence type="ECO:0000313" key="12">
    <source>
        <dbReference type="Proteomes" id="UP000807342"/>
    </source>
</evidence>
<keyword evidence="4 9" id="KW-0349">Heme</keyword>
<evidence type="ECO:0000256" key="4">
    <source>
        <dbReference type="ARBA" id="ARBA00022617"/>
    </source>
</evidence>
<evidence type="ECO:0000256" key="1">
    <source>
        <dbReference type="ARBA" id="ARBA00001971"/>
    </source>
</evidence>
<dbReference type="PROSITE" id="PS00086">
    <property type="entry name" value="CYTOCHROME_P450"/>
    <property type="match status" value="1"/>
</dbReference>
<dbReference type="InterPro" id="IPR036396">
    <property type="entry name" value="Cyt_P450_sf"/>
</dbReference>
<evidence type="ECO:0000256" key="7">
    <source>
        <dbReference type="ARBA" id="ARBA00023004"/>
    </source>
</evidence>
<dbReference type="PRINTS" id="PR00463">
    <property type="entry name" value="EP450I"/>
</dbReference>
<evidence type="ECO:0000256" key="3">
    <source>
        <dbReference type="ARBA" id="ARBA00010617"/>
    </source>
</evidence>
<evidence type="ECO:0000256" key="2">
    <source>
        <dbReference type="ARBA" id="ARBA00005179"/>
    </source>
</evidence>
<dbReference type="GO" id="GO:0016705">
    <property type="term" value="F:oxidoreductase activity, acting on paired donors, with incorporation or reduction of molecular oxygen"/>
    <property type="evidence" value="ECO:0007669"/>
    <property type="project" value="InterPro"/>
</dbReference>
<organism evidence="11 12">
    <name type="scientific">Macrolepiota fuliginosa MF-IS2</name>
    <dbReference type="NCBI Taxonomy" id="1400762"/>
    <lineage>
        <taxon>Eukaryota</taxon>
        <taxon>Fungi</taxon>
        <taxon>Dikarya</taxon>
        <taxon>Basidiomycota</taxon>
        <taxon>Agaricomycotina</taxon>
        <taxon>Agaricomycetes</taxon>
        <taxon>Agaricomycetidae</taxon>
        <taxon>Agaricales</taxon>
        <taxon>Agaricineae</taxon>
        <taxon>Agaricaceae</taxon>
        <taxon>Macrolepiota</taxon>
    </lineage>
</organism>
<keyword evidence="12" id="KW-1185">Reference proteome</keyword>
<dbReference type="SUPFAM" id="SSF48264">
    <property type="entry name" value="Cytochrome P450"/>
    <property type="match status" value="1"/>
</dbReference>
<accession>A0A9P5X897</accession>
<dbReference type="InterPro" id="IPR001128">
    <property type="entry name" value="Cyt_P450"/>
</dbReference>
<keyword evidence="7 9" id="KW-0408">Iron</keyword>